<dbReference type="KEGG" id="nft:FBF37_03510"/>
<dbReference type="OrthoDB" id="9809815at2"/>
<keyword evidence="3" id="KW-1185">Reference proteome</keyword>
<reference evidence="2 3" key="1">
    <citation type="submission" date="2019-04" db="EMBL/GenBank/DDBJ databases">
        <title>Saccharibacteria TM7 genomes.</title>
        <authorList>
            <person name="Bor B."/>
            <person name="He X."/>
            <person name="Chen T."/>
            <person name="Dewhirst F.E."/>
        </authorList>
    </citation>
    <scope>NUCLEOTIDE SEQUENCE [LARGE SCALE GENOMIC DNA]</scope>
    <source>
        <strain evidence="2 3">BB001</strain>
    </source>
</reference>
<evidence type="ECO:0000313" key="3">
    <source>
        <dbReference type="Proteomes" id="UP000310639"/>
    </source>
</evidence>
<feature type="transmembrane region" description="Helical" evidence="1">
    <location>
        <begin position="6"/>
        <end position="34"/>
    </location>
</feature>
<evidence type="ECO:0000256" key="1">
    <source>
        <dbReference type="SAM" id="Phobius"/>
    </source>
</evidence>
<proteinExistence type="predicted"/>
<dbReference type="Proteomes" id="UP000310639">
    <property type="component" value="Chromosome"/>
</dbReference>
<sequence length="73" mass="8261">MEDMQTVIILMTAVIVVHSVAIIILFSIIISLLVKLKRIASQAETAAHNIAQVTEWLSPRKVFTEASRLFRRK</sequence>
<evidence type="ECO:0000313" key="2">
    <source>
        <dbReference type="EMBL" id="QCT42501.1"/>
    </source>
</evidence>
<name>A0A4P9A3V6_9BACT</name>
<keyword evidence="1" id="KW-0472">Membrane</keyword>
<organism evidence="2 3">
    <name type="scientific">Candidatus Nanosynbacter featherlites</name>
    <dbReference type="NCBI Taxonomy" id="2572088"/>
    <lineage>
        <taxon>Bacteria</taxon>
        <taxon>Candidatus Saccharimonadota</taxon>
        <taxon>Candidatus Saccharimonadia</taxon>
        <taxon>Candidatus Nanosynbacterales</taxon>
        <taxon>Candidatus Nanosynbacteraceae</taxon>
        <taxon>Candidatus Nanosynbacter</taxon>
    </lineage>
</organism>
<accession>A0A4P9A3V6</accession>
<dbReference type="AlphaFoldDB" id="A0A4P9A3V6"/>
<keyword evidence="1" id="KW-1133">Transmembrane helix</keyword>
<keyword evidence="1" id="KW-0812">Transmembrane</keyword>
<gene>
    <name evidence="2" type="ORF">FBF37_03510</name>
</gene>
<dbReference type="EMBL" id="CP040004">
    <property type="protein sequence ID" value="QCT42501.1"/>
    <property type="molecule type" value="Genomic_DNA"/>
</dbReference>
<protein>
    <submittedName>
        <fullName evidence="2">Uncharacterized protein</fullName>
    </submittedName>
</protein>
<dbReference type="RefSeq" id="WP_138079524.1">
    <property type="nucleotide sequence ID" value="NZ_CP040004.1"/>
</dbReference>